<dbReference type="InterPro" id="IPR051532">
    <property type="entry name" value="Ester_Hydrolysis_Enzymes"/>
</dbReference>
<feature type="domain" description="SGNH hydrolase-type esterase" evidence="1">
    <location>
        <begin position="28"/>
        <end position="209"/>
    </location>
</feature>
<evidence type="ECO:0000259" key="1">
    <source>
        <dbReference type="Pfam" id="PF13472"/>
    </source>
</evidence>
<evidence type="ECO:0000313" key="3">
    <source>
        <dbReference type="Proteomes" id="UP001357452"/>
    </source>
</evidence>
<evidence type="ECO:0000313" key="2">
    <source>
        <dbReference type="EMBL" id="MEE6185983.1"/>
    </source>
</evidence>
<accession>A0ABU7RDC2</accession>
<comment type="caution">
    <text evidence="2">The sequence shown here is derived from an EMBL/GenBank/DDBJ whole genome shotgun (WGS) entry which is preliminary data.</text>
</comment>
<gene>
    <name evidence="2" type="ORF">V2H41_01730</name>
</gene>
<dbReference type="PANTHER" id="PTHR30383:SF5">
    <property type="entry name" value="SGNH HYDROLASE-TYPE ESTERASE DOMAIN-CONTAINING PROTEIN"/>
    <property type="match status" value="1"/>
</dbReference>
<protein>
    <submittedName>
        <fullName evidence="2">GDSL-type esterase/lipase family protein</fullName>
    </submittedName>
</protein>
<dbReference type="SUPFAM" id="SSF52266">
    <property type="entry name" value="SGNH hydrolase"/>
    <property type="match status" value="1"/>
</dbReference>
<dbReference type="InterPro" id="IPR013830">
    <property type="entry name" value="SGNH_hydro"/>
</dbReference>
<dbReference type="PANTHER" id="PTHR30383">
    <property type="entry name" value="THIOESTERASE 1/PROTEASE 1/LYSOPHOSPHOLIPASE L1"/>
    <property type="match status" value="1"/>
</dbReference>
<dbReference type="InterPro" id="IPR036514">
    <property type="entry name" value="SGNH_hydro_sf"/>
</dbReference>
<keyword evidence="3" id="KW-1185">Reference proteome</keyword>
<dbReference type="EMBL" id="JAZGLY010000001">
    <property type="protein sequence ID" value="MEE6185983.1"/>
    <property type="molecule type" value="Genomic_DNA"/>
</dbReference>
<organism evidence="2 3">
    <name type="scientific">Niabella digestorum</name>
    <dbReference type="NCBI Taxonomy" id="3117701"/>
    <lineage>
        <taxon>Bacteria</taxon>
        <taxon>Pseudomonadati</taxon>
        <taxon>Bacteroidota</taxon>
        <taxon>Chitinophagia</taxon>
        <taxon>Chitinophagales</taxon>
        <taxon>Chitinophagaceae</taxon>
        <taxon>Niabella</taxon>
    </lineage>
</organism>
<name>A0ABU7RDC2_9BACT</name>
<dbReference type="Proteomes" id="UP001357452">
    <property type="component" value="Unassembled WGS sequence"/>
</dbReference>
<dbReference type="RefSeq" id="WP_330973388.1">
    <property type="nucleotide sequence ID" value="NZ_JAZGLY010000001.1"/>
</dbReference>
<dbReference type="Gene3D" id="3.40.50.1110">
    <property type="entry name" value="SGNH hydrolase"/>
    <property type="match status" value="1"/>
</dbReference>
<sequence length="224" mass="25668">MKKMQYLLLMVVLALFAFQPAKRKKVIFFGDSITQQGAQPGGYIPKIDSLSKLEGRQDEFEWVGKGIGGNRVYDLFFRFQEDVLDQKPDIVVVYIGINDVWHKTTSGTGTEFKKFGAFYDKMITKMKQAGIQPVICTPSVIGEYNDDTNLQDGDLNYYSKWIRQYAAANNIPLVDLRKAFMEYLDKHNPKNEEKGILTTDRVHLNNQGNLLVAQEMWAVLKKLK</sequence>
<dbReference type="Pfam" id="PF13472">
    <property type="entry name" value="Lipase_GDSL_2"/>
    <property type="match status" value="1"/>
</dbReference>
<proteinExistence type="predicted"/>
<reference evidence="2 3" key="1">
    <citation type="submission" date="2024-01" db="EMBL/GenBank/DDBJ databases">
        <title>Niabella digestum sp. nov., isolated from waste digestion system.</title>
        <authorList>
            <person name="Zhang L."/>
        </authorList>
    </citation>
    <scope>NUCLEOTIDE SEQUENCE [LARGE SCALE GENOMIC DNA]</scope>
    <source>
        <strain evidence="2 3">A18</strain>
    </source>
</reference>